<evidence type="ECO:0000313" key="6">
    <source>
        <dbReference type="Proteomes" id="UP001558652"/>
    </source>
</evidence>
<dbReference type="InterPro" id="IPR008380">
    <property type="entry name" value="HAD-SF_hydro_IG_5-nucl"/>
</dbReference>
<keyword evidence="2" id="KW-0479">Metal-binding</keyword>
<dbReference type="GO" id="GO:0016787">
    <property type="term" value="F:hydrolase activity"/>
    <property type="evidence" value="ECO:0007669"/>
    <property type="project" value="UniProtKB-KW"/>
</dbReference>
<dbReference type="Gene3D" id="3.40.50.1000">
    <property type="entry name" value="HAD superfamily/HAD-like"/>
    <property type="match status" value="1"/>
</dbReference>
<keyword evidence="6" id="KW-1185">Reference proteome</keyword>
<evidence type="ECO:0000256" key="4">
    <source>
        <dbReference type="ARBA" id="ARBA00022842"/>
    </source>
</evidence>
<reference evidence="5 6" key="1">
    <citation type="submission" date="2024-07" db="EMBL/GenBank/DDBJ databases">
        <title>Chromosome-level genome assembly of the water stick insect Ranatra chinensis (Heteroptera: Nepidae).</title>
        <authorList>
            <person name="Liu X."/>
        </authorList>
    </citation>
    <scope>NUCLEOTIDE SEQUENCE [LARGE SCALE GENOMIC DNA]</scope>
    <source>
        <strain evidence="5">Cailab_2021Rc</strain>
        <tissue evidence="5">Muscle</tissue>
    </source>
</reference>
<sequence>MFRSFKLSDYDCVCLDLDNALCRYNISNLLQLQYRLLKKQMVDRGYNEKYFSSTLSAEDIDFIQKGLFMDFEKGNVLYLRADGYILKASHGTSAMDAVQIEREYGKSRRWAVTDSFCVNKLSTWNGPLSDKMRSFLDYTDCQASLVFAQAVDFVDAAKGRPDRYRIWPDLLDGIVAMFSSGGGYAEAITEFPGNYLRKCDPQVIEWMKSLKSAGILLVLITGSGESSASKTAAHCLGSNWKELFDLLIFHACKPAFFSEKRPFVNSKETSQCSELQFGFCKAYNGGNWNAFQDSLAKFCKKSEPRCIYIGDNLIQDVYAPEAYTKCESCAVVEEIAAEGFCPGGHPDKPFLVSKRWGSYLHDNETSSDTVWGDIVKKHSHMCIPFLESFARKPISFEFVPFWPTMVETSV</sequence>
<name>A0ABD0YTD6_9HEMI</name>
<evidence type="ECO:0000313" key="5">
    <source>
        <dbReference type="EMBL" id="KAL1139211.1"/>
    </source>
</evidence>
<evidence type="ECO:0000256" key="1">
    <source>
        <dbReference type="ARBA" id="ARBA00009589"/>
    </source>
</evidence>
<dbReference type="EMBL" id="JBFDAA010000003">
    <property type="protein sequence ID" value="KAL1139211.1"/>
    <property type="molecule type" value="Genomic_DNA"/>
</dbReference>
<evidence type="ECO:0008006" key="7">
    <source>
        <dbReference type="Google" id="ProtNLM"/>
    </source>
</evidence>
<dbReference type="PANTHER" id="PTHR12103">
    <property type="entry name" value="5'-NUCLEOTIDASE DOMAIN-CONTAINING"/>
    <property type="match status" value="1"/>
</dbReference>
<accession>A0ABD0YTD6</accession>
<gene>
    <name evidence="5" type="ORF">AAG570_009270</name>
</gene>
<comment type="caution">
    <text evidence="5">The sequence shown here is derived from an EMBL/GenBank/DDBJ whole genome shotgun (WGS) entry which is preliminary data.</text>
</comment>
<keyword evidence="4" id="KW-0460">Magnesium</keyword>
<dbReference type="Pfam" id="PF05761">
    <property type="entry name" value="5_nucleotid"/>
    <property type="match status" value="1"/>
</dbReference>
<dbReference type="Proteomes" id="UP001558652">
    <property type="component" value="Unassembled WGS sequence"/>
</dbReference>
<dbReference type="AlphaFoldDB" id="A0ABD0YTD6"/>
<protein>
    <recommendedName>
        <fullName evidence="7">5'-nucleotidase domain-containing protein 1</fullName>
    </recommendedName>
</protein>
<dbReference type="SUPFAM" id="SSF56784">
    <property type="entry name" value="HAD-like"/>
    <property type="match status" value="1"/>
</dbReference>
<evidence type="ECO:0000256" key="2">
    <source>
        <dbReference type="ARBA" id="ARBA00022723"/>
    </source>
</evidence>
<organism evidence="5 6">
    <name type="scientific">Ranatra chinensis</name>
    <dbReference type="NCBI Taxonomy" id="642074"/>
    <lineage>
        <taxon>Eukaryota</taxon>
        <taxon>Metazoa</taxon>
        <taxon>Ecdysozoa</taxon>
        <taxon>Arthropoda</taxon>
        <taxon>Hexapoda</taxon>
        <taxon>Insecta</taxon>
        <taxon>Pterygota</taxon>
        <taxon>Neoptera</taxon>
        <taxon>Paraneoptera</taxon>
        <taxon>Hemiptera</taxon>
        <taxon>Heteroptera</taxon>
        <taxon>Panheteroptera</taxon>
        <taxon>Nepomorpha</taxon>
        <taxon>Nepidae</taxon>
        <taxon>Ranatrinae</taxon>
        <taxon>Ranatra</taxon>
    </lineage>
</organism>
<keyword evidence="3" id="KW-0378">Hydrolase</keyword>
<dbReference type="InterPro" id="IPR036412">
    <property type="entry name" value="HAD-like_sf"/>
</dbReference>
<dbReference type="InterPro" id="IPR023214">
    <property type="entry name" value="HAD_sf"/>
</dbReference>
<evidence type="ECO:0000256" key="3">
    <source>
        <dbReference type="ARBA" id="ARBA00022801"/>
    </source>
</evidence>
<dbReference type="GO" id="GO:0046872">
    <property type="term" value="F:metal ion binding"/>
    <property type="evidence" value="ECO:0007669"/>
    <property type="project" value="UniProtKB-KW"/>
</dbReference>
<comment type="similarity">
    <text evidence="1">Belongs to the 5'(3')-deoxyribonucleotidase family.</text>
</comment>
<proteinExistence type="inferred from homology"/>
<dbReference type="PANTHER" id="PTHR12103:SF38">
    <property type="entry name" value="5'-NUCLEOTIDASE DOMAIN-CONTAINING PROTEIN 1"/>
    <property type="match status" value="1"/>
</dbReference>